<gene>
    <name evidence="2" type="ORF">SAMN05192584_102374</name>
</gene>
<dbReference type="OrthoDB" id="4323722at2"/>
<evidence type="ECO:0000313" key="3">
    <source>
        <dbReference type="Proteomes" id="UP000198928"/>
    </source>
</evidence>
<evidence type="ECO:0000313" key="2">
    <source>
        <dbReference type="EMBL" id="SFJ95121.1"/>
    </source>
</evidence>
<protein>
    <submittedName>
        <fullName evidence="2">Pilus assembly protein Flp/PilA</fullName>
    </submittedName>
</protein>
<proteinExistence type="predicted"/>
<keyword evidence="1" id="KW-1133">Transmembrane helix</keyword>
<dbReference type="RefSeq" id="WP_093848035.1">
    <property type="nucleotide sequence ID" value="NZ_FOSG01000002.1"/>
</dbReference>
<name>A0A1I3VLV1_9ACTN</name>
<keyword evidence="1" id="KW-0472">Membrane</keyword>
<dbReference type="AlphaFoldDB" id="A0A1I3VLV1"/>
<sequence length="80" mass="8272">MKNTALKLATDTRVRVNGWANTTVEAISRRGDKGQTAVEYIGMLIAIIAIIAVVAGMTDIGTTIGNKIKEAIGKVGGGGE</sequence>
<evidence type="ECO:0000256" key="1">
    <source>
        <dbReference type="SAM" id="Phobius"/>
    </source>
</evidence>
<keyword evidence="3" id="KW-1185">Reference proteome</keyword>
<organism evidence="2 3">
    <name type="scientific">Streptomyces pini</name>
    <dbReference type="NCBI Taxonomy" id="1520580"/>
    <lineage>
        <taxon>Bacteria</taxon>
        <taxon>Bacillati</taxon>
        <taxon>Actinomycetota</taxon>
        <taxon>Actinomycetes</taxon>
        <taxon>Kitasatosporales</taxon>
        <taxon>Streptomycetaceae</taxon>
        <taxon>Streptomyces</taxon>
    </lineage>
</organism>
<dbReference type="EMBL" id="FOSG01000002">
    <property type="protein sequence ID" value="SFJ95121.1"/>
    <property type="molecule type" value="Genomic_DNA"/>
</dbReference>
<dbReference type="Proteomes" id="UP000198928">
    <property type="component" value="Unassembled WGS sequence"/>
</dbReference>
<keyword evidence="1" id="KW-0812">Transmembrane</keyword>
<reference evidence="3" key="1">
    <citation type="submission" date="2016-10" db="EMBL/GenBank/DDBJ databases">
        <authorList>
            <person name="Varghese N."/>
            <person name="Submissions S."/>
        </authorList>
    </citation>
    <scope>NUCLEOTIDE SEQUENCE [LARGE SCALE GENOMIC DNA]</scope>
    <source>
        <strain evidence="3">PL19</strain>
    </source>
</reference>
<accession>A0A1I3VLV1</accession>
<feature type="transmembrane region" description="Helical" evidence="1">
    <location>
        <begin position="37"/>
        <end position="57"/>
    </location>
</feature>